<sequence length="123" mass="14000">MKQFIFFALLCTSTYAAIHILTEKEDHATLHISFNDLIKIQLRTNPSTGYAWNIEYPTDTFSLSQDTIKAEPHPSGMVGFPSIREIQLKPLKVGTTTIKLGYSRPWEKGKEPLRSLTYSVVIR</sequence>
<dbReference type="SUPFAM" id="SSF141066">
    <property type="entry name" value="ICP-like"/>
    <property type="match status" value="1"/>
</dbReference>
<dbReference type="VEuPathDB" id="AmoebaDB:KM1_163750"/>
<comment type="caution">
    <text evidence="5">The sequence shown here is derived from an EMBL/GenBank/DDBJ whole genome shotgun (WGS) entry which is preliminary data.</text>
</comment>
<dbReference type="GO" id="GO:0004869">
    <property type="term" value="F:cysteine-type endopeptidase inhibitor activity"/>
    <property type="evidence" value="ECO:0007669"/>
    <property type="project" value="UniProtKB-KW"/>
</dbReference>
<evidence type="ECO:0000313" key="5">
    <source>
        <dbReference type="EMBL" id="GAT95477.1"/>
    </source>
</evidence>
<gene>
    <name evidence="5" type="ORF">CL6EHI_040460</name>
</gene>
<dbReference type="Gene3D" id="2.60.40.2020">
    <property type="match status" value="1"/>
</dbReference>
<dbReference type="InterPro" id="IPR052781">
    <property type="entry name" value="Cys_protease_inhibitor_I42"/>
</dbReference>
<dbReference type="Pfam" id="PF09394">
    <property type="entry name" value="Inhibitor_I42"/>
    <property type="match status" value="1"/>
</dbReference>
<feature type="domain" description="Proteinase inhibitor I42 chagasin" evidence="4">
    <location>
        <begin position="32"/>
        <end position="120"/>
    </location>
</feature>
<dbReference type="PANTHER" id="PTHR36530:SF1">
    <property type="entry name" value="AMOEBIASIN-1"/>
    <property type="match status" value="1"/>
</dbReference>
<organism evidence="5 6">
    <name type="scientific">Entamoeba histolytica</name>
    <dbReference type="NCBI Taxonomy" id="5759"/>
    <lineage>
        <taxon>Eukaryota</taxon>
        <taxon>Amoebozoa</taxon>
        <taxon>Evosea</taxon>
        <taxon>Archamoebae</taxon>
        <taxon>Mastigamoebida</taxon>
        <taxon>Entamoebidae</taxon>
        <taxon>Entamoeba</taxon>
    </lineage>
</organism>
<dbReference type="InterPro" id="IPR036331">
    <property type="entry name" value="Chagasin-like_sf"/>
</dbReference>
<feature type="chain" id="PRO_5023857141" evidence="3">
    <location>
        <begin position="17"/>
        <end position="123"/>
    </location>
</feature>
<keyword evidence="1" id="KW-0646">Protease inhibitor</keyword>
<accession>A0A5K1UDH8</accession>
<evidence type="ECO:0000256" key="3">
    <source>
        <dbReference type="SAM" id="SignalP"/>
    </source>
</evidence>
<feature type="signal peptide" evidence="3">
    <location>
        <begin position="1"/>
        <end position="16"/>
    </location>
</feature>
<evidence type="ECO:0000256" key="1">
    <source>
        <dbReference type="ARBA" id="ARBA00022690"/>
    </source>
</evidence>
<dbReference type="AlphaFoldDB" id="A0A5K1UDH8"/>
<dbReference type="VEuPathDB" id="AmoebaDB:EHI8A_094330"/>
<name>A0A5K1UDH8_ENTHI</name>
<dbReference type="InterPro" id="IPR018990">
    <property type="entry name" value="Prot_inh_I42_chagasin"/>
</dbReference>
<dbReference type="VEuPathDB" id="AmoebaDB:EHI_040460"/>
<dbReference type="Proteomes" id="UP000078387">
    <property type="component" value="Unassembled WGS sequence"/>
</dbReference>
<dbReference type="OMA" id="LCISTHA"/>
<keyword evidence="3" id="KW-0732">Signal</keyword>
<keyword evidence="2" id="KW-0789">Thiol protease inhibitor</keyword>
<dbReference type="VEuPathDB" id="AmoebaDB:EHI5A_123780"/>
<evidence type="ECO:0000313" key="6">
    <source>
        <dbReference type="Proteomes" id="UP000078387"/>
    </source>
</evidence>
<proteinExistence type="predicted"/>
<evidence type="ECO:0000259" key="4">
    <source>
        <dbReference type="Pfam" id="PF09394"/>
    </source>
</evidence>
<dbReference type="EMBL" id="BDEQ01000001">
    <property type="protein sequence ID" value="GAT95477.1"/>
    <property type="molecule type" value="Genomic_DNA"/>
</dbReference>
<dbReference type="PANTHER" id="PTHR36530">
    <property type="entry name" value="INHIBITOR OF CYSTEINE PEPTIDASE"/>
    <property type="match status" value="1"/>
</dbReference>
<dbReference type="SMR" id="A0A5K1UDH8"/>
<protein>
    <submittedName>
        <fullName evidence="5">Cysteine protease inhibitor 2 ehicp2</fullName>
    </submittedName>
</protein>
<reference evidence="5 6" key="1">
    <citation type="submission" date="2016-05" db="EMBL/GenBank/DDBJ databases">
        <title>First whole genome sequencing of Entamoeba histolytica HM1:IMSS-clone-6.</title>
        <authorList>
            <person name="Mukherjee Avik.K."/>
            <person name="Izumyama S."/>
            <person name="Nakada-Tsukui K."/>
            <person name="Nozaki T."/>
        </authorList>
    </citation>
    <scope>NUCLEOTIDE SEQUENCE [LARGE SCALE GENOMIC DNA]</scope>
    <source>
        <strain evidence="5 6">HM1:IMSS clone 6</strain>
    </source>
</reference>
<dbReference type="VEuPathDB" id="AmoebaDB:EHI7A_091380"/>
<evidence type="ECO:0000256" key="2">
    <source>
        <dbReference type="ARBA" id="ARBA00022704"/>
    </source>
</evidence>